<dbReference type="eggNOG" id="ENOG5032RZH">
    <property type="taxonomic scope" value="Bacteria"/>
</dbReference>
<dbReference type="PATRIC" id="fig|1348657.5.peg.3547"/>
<dbReference type="AlphaFoldDB" id="T0ATG4"/>
<dbReference type="InterPro" id="IPR026349">
    <property type="entry name" value="CHP04255"/>
</dbReference>
<organism evidence="1 2">
    <name type="scientific">Thauera terpenica 58Eu</name>
    <dbReference type="NCBI Taxonomy" id="1348657"/>
    <lineage>
        <taxon>Bacteria</taxon>
        <taxon>Pseudomonadati</taxon>
        <taxon>Pseudomonadota</taxon>
        <taxon>Betaproteobacteria</taxon>
        <taxon>Rhodocyclales</taxon>
        <taxon>Zoogloeaceae</taxon>
        <taxon>Thauera</taxon>
    </lineage>
</organism>
<name>T0ATG4_9RHOO</name>
<dbReference type="STRING" id="1348657.M622_19350"/>
<dbReference type="NCBIfam" id="TIGR04255">
    <property type="entry name" value="sporadTIGR04255"/>
    <property type="match status" value="1"/>
</dbReference>
<dbReference type="RefSeq" id="WP_021250927.1">
    <property type="nucleotide sequence ID" value="NZ_ATJV01000110.1"/>
</dbReference>
<evidence type="ECO:0008006" key="3">
    <source>
        <dbReference type="Google" id="ProtNLM"/>
    </source>
</evidence>
<proteinExistence type="predicted"/>
<dbReference type="EMBL" id="ATJV01000110">
    <property type="protein sequence ID" value="EPZ13963.1"/>
    <property type="molecule type" value="Genomic_DNA"/>
</dbReference>
<comment type="caution">
    <text evidence="1">The sequence shown here is derived from an EMBL/GenBank/DDBJ whole genome shotgun (WGS) entry which is preliminary data.</text>
</comment>
<evidence type="ECO:0000313" key="1">
    <source>
        <dbReference type="EMBL" id="EPZ13963.1"/>
    </source>
</evidence>
<sequence length="249" mass="27917">MTDKLPTKLKKEPLIDALFEMRFTSVIPASSVFPGVLFSKLPHDKTIERLPTEQLPKALLESEPNLRFAPLVRLHWDKFLISIGDRSLAVSCKMPYPGWGTFKPAILNVVEQLREIGIIQAVHRFSMKYIDLIPASSPSDQVMAINGTVVLGNHKLKQEIFSLRVEIPKEGLLHAVQITSSATATLQDGSSREGIIVDIDSISDLGSLDFGNWLERLPDQLELMHLANKAMFFECLRPETIVSLEPIYE</sequence>
<evidence type="ECO:0000313" key="2">
    <source>
        <dbReference type="Proteomes" id="UP000015455"/>
    </source>
</evidence>
<dbReference type="OrthoDB" id="5767768at2"/>
<keyword evidence="2" id="KW-1185">Reference proteome</keyword>
<dbReference type="Proteomes" id="UP000015455">
    <property type="component" value="Unassembled WGS sequence"/>
</dbReference>
<protein>
    <recommendedName>
        <fullName evidence="3">TIGR04255 family protein</fullName>
    </recommendedName>
</protein>
<reference evidence="1 2" key="1">
    <citation type="submission" date="2013-06" db="EMBL/GenBank/DDBJ databases">
        <title>Draft genome sequence of Thauera terpenica.</title>
        <authorList>
            <person name="Liu B."/>
            <person name="Frostegard A.H."/>
            <person name="Shapleigh J.P."/>
        </authorList>
    </citation>
    <scope>NUCLEOTIDE SEQUENCE [LARGE SCALE GENOMIC DNA]</scope>
    <source>
        <strain evidence="1 2">58Eu</strain>
    </source>
</reference>
<accession>T0ATG4</accession>
<gene>
    <name evidence="1" type="ORF">M622_19350</name>
</gene>